<comment type="caution">
    <text evidence="1">The sequence shown here is derived from an EMBL/GenBank/DDBJ whole genome shotgun (WGS) entry which is preliminary data.</text>
</comment>
<dbReference type="EMBL" id="CM044701">
    <property type="protein sequence ID" value="KAI5680460.1"/>
    <property type="molecule type" value="Genomic_DNA"/>
</dbReference>
<keyword evidence="2" id="KW-1185">Reference proteome</keyword>
<proteinExistence type="predicted"/>
<evidence type="ECO:0000313" key="1">
    <source>
        <dbReference type="EMBL" id="KAI5680460.1"/>
    </source>
</evidence>
<reference evidence="2" key="1">
    <citation type="journal article" date="2023" name="Nat. Plants">
        <title>Single-cell RNA sequencing provides a high-resolution roadmap for understanding the multicellular compartmentation of specialized metabolism.</title>
        <authorList>
            <person name="Sun S."/>
            <person name="Shen X."/>
            <person name="Li Y."/>
            <person name="Li Y."/>
            <person name="Wang S."/>
            <person name="Li R."/>
            <person name="Zhang H."/>
            <person name="Shen G."/>
            <person name="Guo B."/>
            <person name="Wei J."/>
            <person name="Xu J."/>
            <person name="St-Pierre B."/>
            <person name="Chen S."/>
            <person name="Sun C."/>
        </authorList>
    </citation>
    <scope>NUCLEOTIDE SEQUENCE [LARGE SCALE GENOMIC DNA]</scope>
</reference>
<name>A0ACC0C6E2_CATRO</name>
<organism evidence="1 2">
    <name type="scientific">Catharanthus roseus</name>
    <name type="common">Madagascar periwinkle</name>
    <name type="synonym">Vinca rosea</name>
    <dbReference type="NCBI Taxonomy" id="4058"/>
    <lineage>
        <taxon>Eukaryota</taxon>
        <taxon>Viridiplantae</taxon>
        <taxon>Streptophyta</taxon>
        <taxon>Embryophyta</taxon>
        <taxon>Tracheophyta</taxon>
        <taxon>Spermatophyta</taxon>
        <taxon>Magnoliopsida</taxon>
        <taxon>eudicotyledons</taxon>
        <taxon>Gunneridae</taxon>
        <taxon>Pentapetalae</taxon>
        <taxon>asterids</taxon>
        <taxon>lamiids</taxon>
        <taxon>Gentianales</taxon>
        <taxon>Apocynaceae</taxon>
        <taxon>Rauvolfioideae</taxon>
        <taxon>Vinceae</taxon>
        <taxon>Catharanthinae</taxon>
        <taxon>Catharanthus</taxon>
    </lineage>
</organism>
<protein>
    <submittedName>
        <fullName evidence="1">Uncharacterized protein</fullName>
    </submittedName>
</protein>
<evidence type="ECO:0000313" key="2">
    <source>
        <dbReference type="Proteomes" id="UP001060085"/>
    </source>
</evidence>
<sequence>MLGSVTLDLDPVDRGRSTVGGLGPKRKLDQEGPTGWGSTGRPGTYARARYLFMYTLCEVEKSNARTMYLEFRLVSWQRQCVLIRSDFQATPEPFRKFIFCIKVLKALTLLG</sequence>
<gene>
    <name evidence="1" type="ORF">M9H77_01687</name>
</gene>
<dbReference type="Proteomes" id="UP001060085">
    <property type="component" value="Linkage Group LG01"/>
</dbReference>
<accession>A0ACC0C6E2</accession>